<feature type="chain" id="PRO_5044739907" evidence="1">
    <location>
        <begin position="21"/>
        <end position="190"/>
    </location>
</feature>
<reference evidence="2" key="1">
    <citation type="submission" date="2013-03" db="EMBL/GenBank/DDBJ databases">
        <authorList>
            <person name="Aslett M."/>
        </authorList>
    </citation>
    <scope>NUCLEOTIDE SEQUENCE [LARGE SCALE GENOMIC DNA]</scope>
    <source>
        <strain evidence="2">ISE/inbred ISE</strain>
    </source>
</reference>
<keyword evidence="3" id="KW-1185">Reference proteome</keyword>
<keyword evidence="1" id="KW-0732">Signal</keyword>
<proteinExistence type="predicted"/>
<dbReference type="OMA" id="RDCVQKN"/>
<accession>W6NPI6</accession>
<dbReference type="WBParaSite" id="HCON_00050950-00001">
    <property type="protein sequence ID" value="HCON_00050950-00001"/>
    <property type="gene ID" value="HCON_00050950"/>
</dbReference>
<feature type="signal peptide" evidence="1">
    <location>
        <begin position="1"/>
        <end position="20"/>
    </location>
</feature>
<sequence length="190" mass="21781">MMVVPMISLVISALFAVAEASEGFCEDYLDCMQRLEAKQNECLLMERNIQMSSTDICTRKKWDIKMALNGLHLRRSELARDCVQKNIKDATVSESILDPEELKTCRLIHAKFPLAIGNKRKKRSSKGSKKSSTKKKALSCRTDTKLWHKQCSDLAKCCPLTEDCKVSFKEVMEQIHNERLKLRELITHCD</sequence>
<dbReference type="EMBL" id="CAVP010055551">
    <property type="protein sequence ID" value="CDL94142.1"/>
    <property type="molecule type" value="Genomic_DNA"/>
</dbReference>
<protein>
    <submittedName>
        <fullName evidence="4">Venom protein</fullName>
    </submittedName>
</protein>
<dbReference type="AlphaFoldDB" id="W6NPI6"/>
<gene>
    <name evidence="2" type="ORF">HCOI_00685200</name>
</gene>
<reference evidence="4" key="3">
    <citation type="submission" date="2020-12" db="UniProtKB">
        <authorList>
            <consortium name="WormBaseParasite"/>
        </authorList>
    </citation>
    <scope>IDENTIFICATION</scope>
    <source>
        <strain evidence="4">MHco3</strain>
    </source>
</reference>
<reference evidence="2" key="2">
    <citation type="submission" date="2013-05" db="EMBL/GenBank/DDBJ databases">
        <title>The genome and transcriptome of Haemonchus contortus: a key model parasite for drug and vaccine discovery.</title>
        <authorList>
            <person name="Laing R."/>
            <person name="Kikuchi T."/>
            <person name="Martinelli A."/>
            <person name="Tsai I.J."/>
            <person name="Beech R.N."/>
            <person name="Redman E."/>
            <person name="Holroyd N."/>
            <person name="Bartley D.J."/>
            <person name="Beasley H."/>
            <person name="Britton C."/>
            <person name="Curran D."/>
            <person name="Devaney E."/>
            <person name="Gilabert A."/>
            <person name="Jackson F."/>
            <person name="Hunt M."/>
            <person name="Johnston S."/>
            <person name="Kryukov I."/>
            <person name="Li K."/>
            <person name="Morrison A.A."/>
            <person name="Reid A.J."/>
            <person name="Sargison N."/>
            <person name="Saunders G."/>
            <person name="Wasmuth J.D."/>
            <person name="Wolstenholme A."/>
            <person name="Berriman M."/>
            <person name="Gilleard J.S."/>
            <person name="Cotton J.A."/>
        </authorList>
    </citation>
    <scope>NUCLEOTIDE SEQUENCE [LARGE SCALE GENOMIC DNA]</scope>
    <source>
        <strain evidence="2">ISE/inbred ISE</strain>
    </source>
</reference>
<name>W6NPI6_HAECO</name>
<dbReference type="OrthoDB" id="5806405at2759"/>
<evidence type="ECO:0000313" key="4">
    <source>
        <dbReference type="WBParaSite" id="HCON_00050950-00001"/>
    </source>
</evidence>
<evidence type="ECO:0000313" key="2">
    <source>
        <dbReference type="EMBL" id="CDL94142.1"/>
    </source>
</evidence>
<evidence type="ECO:0000256" key="1">
    <source>
        <dbReference type="SAM" id="SignalP"/>
    </source>
</evidence>
<dbReference type="Proteomes" id="UP000025227">
    <property type="component" value="Unplaced"/>
</dbReference>
<evidence type="ECO:0000313" key="3">
    <source>
        <dbReference type="Proteomes" id="UP000025227"/>
    </source>
</evidence>
<organism evidence="2">
    <name type="scientific">Haemonchus contortus</name>
    <name type="common">Barber pole worm</name>
    <dbReference type="NCBI Taxonomy" id="6289"/>
    <lineage>
        <taxon>Eukaryota</taxon>
        <taxon>Metazoa</taxon>
        <taxon>Ecdysozoa</taxon>
        <taxon>Nematoda</taxon>
        <taxon>Chromadorea</taxon>
        <taxon>Rhabditida</taxon>
        <taxon>Rhabditina</taxon>
        <taxon>Rhabditomorpha</taxon>
        <taxon>Strongyloidea</taxon>
        <taxon>Trichostrongylidae</taxon>
        <taxon>Haemonchus</taxon>
    </lineage>
</organism>